<organism evidence="3 4">
    <name type="scientific">Roseofilum reptotaenium AO1-A</name>
    <dbReference type="NCBI Taxonomy" id="1925591"/>
    <lineage>
        <taxon>Bacteria</taxon>
        <taxon>Bacillati</taxon>
        <taxon>Cyanobacteriota</taxon>
        <taxon>Cyanophyceae</taxon>
        <taxon>Desertifilales</taxon>
        <taxon>Desertifilaceae</taxon>
        <taxon>Roseofilum</taxon>
    </lineage>
</organism>
<dbReference type="EMBL" id="MLAW01000045">
    <property type="protein sequence ID" value="OJJ21913.1"/>
    <property type="molecule type" value="Genomic_DNA"/>
</dbReference>
<keyword evidence="1" id="KW-0812">Transmembrane</keyword>
<dbReference type="Pfam" id="PF12146">
    <property type="entry name" value="Hydrolase_4"/>
    <property type="match status" value="1"/>
</dbReference>
<evidence type="ECO:0000313" key="4">
    <source>
        <dbReference type="Proteomes" id="UP000183940"/>
    </source>
</evidence>
<accession>A0A1L9QM93</accession>
<gene>
    <name evidence="3" type="ORF">BI308_20140</name>
</gene>
<dbReference type="SUPFAM" id="SSF53474">
    <property type="entry name" value="alpha/beta-Hydrolases"/>
    <property type="match status" value="1"/>
</dbReference>
<sequence length="273" mass="30442">MKTQRLKTLLIGKFSLFRLLRSAIAIYTILCIYIFAIADSRIFLPPDTTYQTLPQTVTLTSEPGINITGQYLPNPSATYTLLYSHGNAEDLGMIQPVLEHLNQLGFNIFAYDYRGYGTSEGKPTERGAYQDIRAAYTYLTETLKIPPSQIVLYGRSVGGGPSIDLATEMPIATLVTENTFISVLRVVTWIPLFPFDKFNNIGKINKISAPVLIFHATLDRVITLSHGQKLYQVANGPKMLVPIEGLGHNDWMGRVDLYNQNLQEVSRGQAIPI</sequence>
<feature type="transmembrane region" description="Helical" evidence="1">
    <location>
        <begin position="20"/>
        <end position="38"/>
    </location>
</feature>
<keyword evidence="3" id="KW-0378">Hydrolase</keyword>
<dbReference type="AlphaFoldDB" id="A0A1L9QM93"/>
<dbReference type="PANTHER" id="PTHR12277">
    <property type="entry name" value="ALPHA/BETA HYDROLASE DOMAIN-CONTAINING PROTEIN"/>
    <property type="match status" value="1"/>
</dbReference>
<keyword evidence="4" id="KW-1185">Reference proteome</keyword>
<protein>
    <submittedName>
        <fullName evidence="3">Alpha/beta hydrolase</fullName>
    </submittedName>
</protein>
<evidence type="ECO:0000313" key="3">
    <source>
        <dbReference type="EMBL" id="OJJ21913.1"/>
    </source>
</evidence>
<feature type="domain" description="Serine aminopeptidase S33" evidence="2">
    <location>
        <begin position="80"/>
        <end position="171"/>
    </location>
</feature>
<keyword evidence="1" id="KW-1133">Transmembrane helix</keyword>
<reference evidence="3" key="1">
    <citation type="submission" date="2016-10" db="EMBL/GenBank/DDBJ databases">
        <title>CRISPR-Cas defence system in Roseofilum reptotaenium: evidence of a bacteriophage-cyanobacterium arms race in the coral black band disease.</title>
        <authorList>
            <person name="Buerger P."/>
            <person name="Wood-Charlson E.M."/>
            <person name="Weynberg K.D."/>
            <person name="Willis B."/>
            <person name="Van Oppen M.J."/>
        </authorList>
    </citation>
    <scope>NUCLEOTIDE SEQUENCE [LARGE SCALE GENOMIC DNA]</scope>
    <source>
        <strain evidence="3">AO1-A</strain>
    </source>
</reference>
<evidence type="ECO:0000259" key="2">
    <source>
        <dbReference type="Pfam" id="PF12146"/>
    </source>
</evidence>
<dbReference type="GO" id="GO:0016787">
    <property type="term" value="F:hydrolase activity"/>
    <property type="evidence" value="ECO:0007669"/>
    <property type="project" value="UniProtKB-KW"/>
</dbReference>
<dbReference type="PANTHER" id="PTHR12277:SF81">
    <property type="entry name" value="PROTEIN ABHD13"/>
    <property type="match status" value="1"/>
</dbReference>
<evidence type="ECO:0000256" key="1">
    <source>
        <dbReference type="SAM" id="Phobius"/>
    </source>
</evidence>
<name>A0A1L9QM93_9CYAN</name>
<comment type="caution">
    <text evidence="3">The sequence shown here is derived from an EMBL/GenBank/DDBJ whole genome shotgun (WGS) entry which is preliminary data.</text>
</comment>
<keyword evidence="1" id="KW-0472">Membrane</keyword>
<proteinExistence type="predicted"/>
<dbReference type="InterPro" id="IPR029058">
    <property type="entry name" value="AB_hydrolase_fold"/>
</dbReference>
<dbReference type="Gene3D" id="3.40.50.1820">
    <property type="entry name" value="alpha/beta hydrolase"/>
    <property type="match status" value="1"/>
</dbReference>
<dbReference type="InterPro" id="IPR022742">
    <property type="entry name" value="Hydrolase_4"/>
</dbReference>
<dbReference type="STRING" id="1925591.BI308_20140"/>
<dbReference type="Proteomes" id="UP000183940">
    <property type="component" value="Unassembled WGS sequence"/>
</dbReference>